<dbReference type="SUPFAM" id="SSF53850">
    <property type="entry name" value="Periplasmic binding protein-like II"/>
    <property type="match status" value="1"/>
</dbReference>
<dbReference type="SMART" id="SM00918">
    <property type="entry name" value="Lig_chan-Glu_bd"/>
    <property type="match status" value="1"/>
</dbReference>
<keyword evidence="12" id="KW-1071">Ligand-gated ion channel</keyword>
<reference evidence="18 19" key="2">
    <citation type="submission" date="2018-11" db="EMBL/GenBank/DDBJ databases">
        <authorList>
            <consortium name="Pathogen Informatics"/>
        </authorList>
    </citation>
    <scope>NUCLEOTIDE SEQUENCE [LARGE SCALE GENOMIC DNA]</scope>
</reference>
<evidence type="ECO:0000256" key="6">
    <source>
        <dbReference type="ARBA" id="ARBA00023018"/>
    </source>
</evidence>
<evidence type="ECO:0000256" key="11">
    <source>
        <dbReference type="ARBA" id="ARBA00023257"/>
    </source>
</evidence>
<dbReference type="Pfam" id="PF00060">
    <property type="entry name" value="Lig_chan"/>
    <property type="match status" value="1"/>
</dbReference>
<dbReference type="FunFam" id="3.40.190.10:FF:000060">
    <property type="entry name" value="Glutamate receptor ionotropic, kainate 1"/>
    <property type="match status" value="1"/>
</dbReference>
<feature type="compositionally biased region" description="Polar residues" evidence="15">
    <location>
        <begin position="393"/>
        <end position="409"/>
    </location>
</feature>
<gene>
    <name evidence="18" type="ORF">TASK_LOCUS5365</name>
</gene>
<dbReference type="SUPFAM" id="SSF81324">
    <property type="entry name" value="Voltage-gated potassium channels"/>
    <property type="match status" value="1"/>
</dbReference>
<comment type="subcellular location">
    <subcellularLocation>
        <location evidence="14">Postsynaptic cell membrane</location>
        <topology evidence="14">Multi-pass membrane protein</topology>
    </subcellularLocation>
</comment>
<evidence type="ECO:0000259" key="16">
    <source>
        <dbReference type="SMART" id="SM00079"/>
    </source>
</evidence>
<feature type="domain" description="Ionotropic glutamate receptor C-terminal" evidence="16">
    <location>
        <begin position="472"/>
        <end position="858"/>
    </location>
</feature>
<dbReference type="Pfam" id="PF01094">
    <property type="entry name" value="ANF_receptor"/>
    <property type="match status" value="1"/>
</dbReference>
<feature type="domain" description="Ionotropic glutamate receptor L-glutamate and glycine-binding" evidence="17">
    <location>
        <begin position="482"/>
        <end position="545"/>
    </location>
</feature>
<keyword evidence="4" id="KW-0732">Signal</keyword>
<dbReference type="InterPro" id="IPR001320">
    <property type="entry name" value="Iontro_rcpt_C"/>
</dbReference>
<evidence type="ECO:0000256" key="9">
    <source>
        <dbReference type="ARBA" id="ARBA00023170"/>
    </source>
</evidence>
<organism evidence="20">
    <name type="scientific">Taenia asiatica</name>
    <name type="common">Asian tapeworm</name>
    <dbReference type="NCBI Taxonomy" id="60517"/>
    <lineage>
        <taxon>Eukaryota</taxon>
        <taxon>Metazoa</taxon>
        <taxon>Spiralia</taxon>
        <taxon>Lophotrochozoa</taxon>
        <taxon>Platyhelminthes</taxon>
        <taxon>Cestoda</taxon>
        <taxon>Eucestoda</taxon>
        <taxon>Cyclophyllidea</taxon>
        <taxon>Taeniidae</taxon>
        <taxon>Taenia</taxon>
    </lineage>
</organism>
<dbReference type="GO" id="GO:0045211">
    <property type="term" value="C:postsynaptic membrane"/>
    <property type="evidence" value="ECO:0007669"/>
    <property type="project" value="UniProtKB-SubCell"/>
</dbReference>
<dbReference type="FunFam" id="1.10.287.70:FF:000105">
    <property type="entry name" value="Eye-enriched kainate receptor, isoform A"/>
    <property type="match status" value="1"/>
</dbReference>
<keyword evidence="10" id="KW-0325">Glycoprotein</keyword>
<proteinExistence type="predicted"/>
<dbReference type="Proteomes" id="UP000282613">
    <property type="component" value="Unassembled WGS sequence"/>
</dbReference>
<keyword evidence="2" id="KW-1003">Cell membrane</keyword>
<dbReference type="InterPro" id="IPR015683">
    <property type="entry name" value="Ionotropic_Glu_rcpt"/>
</dbReference>
<evidence type="ECO:0000256" key="12">
    <source>
        <dbReference type="ARBA" id="ARBA00023286"/>
    </source>
</evidence>
<protein>
    <submittedName>
        <fullName evidence="20">Glutamate receptor</fullName>
    </submittedName>
</protein>
<evidence type="ECO:0000313" key="18">
    <source>
        <dbReference type="EMBL" id="VDK34949.1"/>
    </source>
</evidence>
<sequence length="939" mass="104151">MTYAQFKSHATGNLRAARLGCNLFSRSHARSRRAGDDDATAATATAGDLKETQFFIPSHPTLSIIRAGRSAIFQMDARNTTEYNAFKSYPSSASLLWQNFQIKEKIVHVKDIHDSFQMASAICELVAEGVVAIFAPVYPETLTIVKSMTTQHRVLFFTTADPHHFGTGTSDLSGAANIIKLKPLKAPAILDFMMHAEWEDVLYLYESEEAAYRLRWVLEKAIKRSPTFTVDFRQLRWDPEPPVNGEEAGGGGAESTGLRQHVNSRTNTFYRKSILVDLSKRESTAKFIAAIGSIMPQRADLHFLIVGGDIKCINDSSLQFGGINMTALADIDFDSVALKSYKAELNPRARLADMTNGNLSTEAALLIDGMKSLVQALRLLNEDVYAGRLSKSGLHSNGETSPTGNLPCQPSSPPPFTAPQIMEKLQQTNQLSTGGKLKFFLQLGEWNSLDGIVMRVSTDKNDSEASVDLNKVRIVSSILLSPFMMEKKDVNGNPIKGEYEGFCVDLVQKLAEMIKFKYKMKAVSDGQFGSLVNGSWDGMVGELLRREADIVVAPLTITSDRERVVDFTTPFMEFGLSVMYQKIDRPHPDPLSFMEPLSTEIWMCISFAYLGVSVVLFLVSRLSPAEWGAPLNKSKTLADPNLEGDECDGEMTISHTDSIFSIFNSFWFALSTFVQQGGDIVPRSLSGRIVGGAWWFFTLIIVSSYTANLAAYLTVERMTNPIQSYEDLARQSKVKYGIIKSGSTRDFFEKSSIKIFQQMWKFMESNPEALAPTVKAGVERVINSNKDYAFILESTMNEYFNQRRPCTTVKVGPNLDSGKGYGVATPPGSDLRDRLNLAVLELKEMDWIAQLYRLWWEERGECGKMAKSADKNTATSSLGLDSVYGLFYLLAGALVIGIVLAILEFIYRCAVNAKRTKVSSSTTTQQIICNYIFLTPSSS</sequence>
<keyword evidence="6" id="KW-0770">Synapse</keyword>
<dbReference type="SMART" id="SM00079">
    <property type="entry name" value="PBPe"/>
    <property type="match status" value="1"/>
</dbReference>
<dbReference type="InterPro" id="IPR019594">
    <property type="entry name" value="Glu/Gly-bd"/>
</dbReference>
<keyword evidence="9" id="KW-0675">Receptor</keyword>
<feature type="region of interest" description="Disordered" evidence="15">
    <location>
        <begin position="239"/>
        <end position="258"/>
    </location>
</feature>
<dbReference type="InterPro" id="IPR028082">
    <property type="entry name" value="Peripla_BP_I"/>
</dbReference>
<keyword evidence="5" id="KW-1133">Transmembrane helix</keyword>
<evidence type="ECO:0000256" key="7">
    <source>
        <dbReference type="ARBA" id="ARBA00023065"/>
    </source>
</evidence>
<dbReference type="Pfam" id="PF10613">
    <property type="entry name" value="Lig_chan-Glu_bd"/>
    <property type="match status" value="1"/>
</dbReference>
<evidence type="ECO:0000256" key="5">
    <source>
        <dbReference type="ARBA" id="ARBA00022989"/>
    </source>
</evidence>
<reference evidence="20" key="1">
    <citation type="submission" date="2016-04" db="UniProtKB">
        <authorList>
            <consortium name="WormBaseParasite"/>
        </authorList>
    </citation>
    <scope>IDENTIFICATION</scope>
</reference>
<evidence type="ECO:0000256" key="10">
    <source>
        <dbReference type="ARBA" id="ARBA00023180"/>
    </source>
</evidence>
<evidence type="ECO:0000256" key="1">
    <source>
        <dbReference type="ARBA" id="ARBA00022448"/>
    </source>
</evidence>
<keyword evidence="8" id="KW-0472">Membrane</keyword>
<dbReference type="SUPFAM" id="SSF53822">
    <property type="entry name" value="Periplasmic binding protein-like I"/>
    <property type="match status" value="1"/>
</dbReference>
<keyword evidence="11" id="KW-0628">Postsynaptic cell membrane</keyword>
<dbReference type="Gene3D" id="3.40.190.10">
    <property type="entry name" value="Periplasmic binding protein-like II"/>
    <property type="match status" value="2"/>
</dbReference>
<dbReference type="Gene3D" id="3.40.50.2300">
    <property type="match status" value="2"/>
</dbReference>
<evidence type="ECO:0000256" key="15">
    <source>
        <dbReference type="SAM" id="MobiDB-lite"/>
    </source>
</evidence>
<dbReference type="STRING" id="60517.A0A158R8F8"/>
<evidence type="ECO:0000256" key="4">
    <source>
        <dbReference type="ARBA" id="ARBA00022729"/>
    </source>
</evidence>
<dbReference type="WBParaSite" id="TASK_0000536401-mRNA-1">
    <property type="protein sequence ID" value="TASK_0000536401-mRNA-1"/>
    <property type="gene ID" value="TASK_0000536401"/>
</dbReference>
<keyword evidence="1" id="KW-0813">Transport</keyword>
<evidence type="ECO:0000259" key="17">
    <source>
        <dbReference type="SMART" id="SM00918"/>
    </source>
</evidence>
<evidence type="ECO:0000256" key="2">
    <source>
        <dbReference type="ARBA" id="ARBA00022475"/>
    </source>
</evidence>
<dbReference type="OrthoDB" id="5984008at2759"/>
<dbReference type="EMBL" id="UYRS01018410">
    <property type="protein sequence ID" value="VDK34949.1"/>
    <property type="molecule type" value="Genomic_DNA"/>
</dbReference>
<dbReference type="FunFam" id="3.40.190.10:FF:000024">
    <property type="entry name" value="Glutamate receptor, ionotropic, delta 1"/>
    <property type="match status" value="1"/>
</dbReference>
<evidence type="ECO:0000313" key="19">
    <source>
        <dbReference type="Proteomes" id="UP000282613"/>
    </source>
</evidence>
<accession>A0A158R8F8</accession>
<keyword evidence="7" id="KW-0406">Ion transport</keyword>
<keyword evidence="3" id="KW-0812">Transmembrane</keyword>
<dbReference type="PANTHER" id="PTHR18966">
    <property type="entry name" value="IONOTROPIC GLUTAMATE RECEPTOR"/>
    <property type="match status" value="1"/>
</dbReference>
<name>A0A158R8F8_TAEAS</name>
<keyword evidence="13" id="KW-0407">Ion channel</keyword>
<evidence type="ECO:0000313" key="20">
    <source>
        <dbReference type="WBParaSite" id="TASK_0000536401-mRNA-1"/>
    </source>
</evidence>
<dbReference type="Gene3D" id="1.10.287.70">
    <property type="match status" value="1"/>
</dbReference>
<dbReference type="AlphaFoldDB" id="A0A158R8F8"/>
<evidence type="ECO:0000256" key="14">
    <source>
        <dbReference type="ARBA" id="ARBA00034104"/>
    </source>
</evidence>
<feature type="region of interest" description="Disordered" evidence="15">
    <location>
        <begin position="393"/>
        <end position="419"/>
    </location>
</feature>
<evidence type="ECO:0000256" key="3">
    <source>
        <dbReference type="ARBA" id="ARBA00022692"/>
    </source>
</evidence>
<keyword evidence="19" id="KW-1185">Reference proteome</keyword>
<dbReference type="GO" id="GO:0015276">
    <property type="term" value="F:ligand-gated monoatomic ion channel activity"/>
    <property type="evidence" value="ECO:0007669"/>
    <property type="project" value="InterPro"/>
</dbReference>
<dbReference type="InterPro" id="IPR001828">
    <property type="entry name" value="ANF_lig-bd_rcpt"/>
</dbReference>
<evidence type="ECO:0000256" key="13">
    <source>
        <dbReference type="ARBA" id="ARBA00023303"/>
    </source>
</evidence>
<evidence type="ECO:0000256" key="8">
    <source>
        <dbReference type="ARBA" id="ARBA00023136"/>
    </source>
</evidence>